<gene>
    <name evidence="2" type="ORF">LAMO00422_LOCUS3629</name>
</gene>
<evidence type="ECO:0000313" key="2">
    <source>
        <dbReference type="EMBL" id="CAD8435601.1"/>
    </source>
</evidence>
<feature type="compositionally biased region" description="Polar residues" evidence="1">
    <location>
        <begin position="53"/>
        <end position="89"/>
    </location>
</feature>
<sequence length="104" mass="11784">MYPETGREGQKFVVDQSMKITQPHVNFKPTEKDLKRLERIARREGKLREQEKPSSSQLTKSETTSVSKQQKVNNTSNQPADTAKTSNSASKRRKLSSQVTCSET</sequence>
<name>A0A7S0CY78_9EUKA</name>
<organism evidence="2">
    <name type="scientific">Amorphochlora amoebiformis</name>
    <dbReference type="NCBI Taxonomy" id="1561963"/>
    <lineage>
        <taxon>Eukaryota</taxon>
        <taxon>Sar</taxon>
        <taxon>Rhizaria</taxon>
        <taxon>Cercozoa</taxon>
        <taxon>Chlorarachniophyceae</taxon>
        <taxon>Amorphochlora</taxon>
    </lineage>
</organism>
<proteinExistence type="predicted"/>
<protein>
    <submittedName>
        <fullName evidence="2">Uncharacterized protein</fullName>
    </submittedName>
</protein>
<accession>A0A7S0CY78</accession>
<evidence type="ECO:0000256" key="1">
    <source>
        <dbReference type="SAM" id="MobiDB-lite"/>
    </source>
</evidence>
<feature type="compositionally biased region" description="Basic and acidic residues" evidence="1">
    <location>
        <begin position="29"/>
        <end position="52"/>
    </location>
</feature>
<dbReference type="AlphaFoldDB" id="A0A7S0CY78"/>
<feature type="compositionally biased region" description="Basic and acidic residues" evidence="1">
    <location>
        <begin position="1"/>
        <end position="10"/>
    </location>
</feature>
<feature type="region of interest" description="Disordered" evidence="1">
    <location>
        <begin position="1"/>
        <end position="104"/>
    </location>
</feature>
<reference evidence="2" key="1">
    <citation type="submission" date="2021-01" db="EMBL/GenBank/DDBJ databases">
        <authorList>
            <person name="Corre E."/>
            <person name="Pelletier E."/>
            <person name="Niang G."/>
            <person name="Scheremetjew M."/>
            <person name="Finn R."/>
            <person name="Kale V."/>
            <person name="Holt S."/>
            <person name="Cochrane G."/>
            <person name="Meng A."/>
            <person name="Brown T."/>
            <person name="Cohen L."/>
        </authorList>
    </citation>
    <scope>NUCLEOTIDE SEQUENCE</scope>
    <source>
        <strain evidence="2">CCMP2058</strain>
    </source>
</reference>
<dbReference type="EMBL" id="HBEM01005171">
    <property type="protein sequence ID" value="CAD8435601.1"/>
    <property type="molecule type" value="Transcribed_RNA"/>
</dbReference>